<feature type="domain" description="Histidine kinase" evidence="12">
    <location>
        <begin position="249"/>
        <end position="456"/>
    </location>
</feature>
<feature type="transmembrane region" description="Helical" evidence="11">
    <location>
        <begin position="137"/>
        <end position="154"/>
    </location>
</feature>
<feature type="transmembrane region" description="Helical" evidence="11">
    <location>
        <begin position="57"/>
        <end position="76"/>
    </location>
</feature>
<dbReference type="Pfam" id="PF02518">
    <property type="entry name" value="HATPase_c"/>
    <property type="match status" value="1"/>
</dbReference>
<evidence type="ECO:0000256" key="10">
    <source>
        <dbReference type="SAM" id="MobiDB-lite"/>
    </source>
</evidence>
<accession>A0ABU0S4Y8</accession>
<name>A0ABU0S4Y8_9HYPH</name>
<evidence type="ECO:0000313" key="13">
    <source>
        <dbReference type="EMBL" id="MDQ0995696.1"/>
    </source>
</evidence>
<dbReference type="Pfam" id="PF25323">
    <property type="entry name" value="6TM_PilS"/>
    <property type="match status" value="1"/>
</dbReference>
<dbReference type="Proteomes" id="UP001237780">
    <property type="component" value="Unassembled WGS sequence"/>
</dbReference>
<dbReference type="PROSITE" id="PS50109">
    <property type="entry name" value="HIS_KIN"/>
    <property type="match status" value="1"/>
</dbReference>
<reference evidence="13 14" key="1">
    <citation type="submission" date="2023-07" db="EMBL/GenBank/DDBJ databases">
        <title>Comparative genomics of wheat-associated soil bacteria to identify genetic determinants of phenazine resistance.</title>
        <authorList>
            <person name="Mouncey N."/>
        </authorList>
    </citation>
    <scope>NUCLEOTIDE SEQUENCE [LARGE SCALE GENOMIC DNA]</scope>
    <source>
        <strain evidence="13 14">W4I11</strain>
    </source>
</reference>
<dbReference type="InterPro" id="IPR003594">
    <property type="entry name" value="HATPase_dom"/>
</dbReference>
<feature type="transmembrane region" description="Helical" evidence="11">
    <location>
        <begin position="193"/>
        <end position="214"/>
    </location>
</feature>
<dbReference type="InterPro" id="IPR003661">
    <property type="entry name" value="HisK_dim/P_dom"/>
</dbReference>
<dbReference type="InterPro" id="IPR050980">
    <property type="entry name" value="2C_sensor_his_kinase"/>
</dbReference>
<dbReference type="PANTHER" id="PTHR44936">
    <property type="entry name" value="SENSOR PROTEIN CREC"/>
    <property type="match status" value="1"/>
</dbReference>
<keyword evidence="4" id="KW-1003">Cell membrane</keyword>
<feature type="transmembrane region" description="Helical" evidence="11">
    <location>
        <begin position="82"/>
        <end position="103"/>
    </location>
</feature>
<dbReference type="PANTHER" id="PTHR44936:SF10">
    <property type="entry name" value="SENSOR PROTEIN RSTB"/>
    <property type="match status" value="1"/>
</dbReference>
<dbReference type="Gene3D" id="1.10.287.130">
    <property type="match status" value="1"/>
</dbReference>
<feature type="transmembrane region" description="Helical" evidence="11">
    <location>
        <begin position="161"/>
        <end position="181"/>
    </location>
</feature>
<keyword evidence="11" id="KW-0812">Transmembrane</keyword>
<keyword evidence="8 13" id="KW-0418">Kinase</keyword>
<comment type="catalytic activity">
    <reaction evidence="1">
        <text>ATP + protein L-histidine = ADP + protein N-phospho-L-histidine.</text>
        <dbReference type="EC" id="2.7.13.3"/>
    </reaction>
</comment>
<dbReference type="InterPro" id="IPR004358">
    <property type="entry name" value="Sig_transdc_His_kin-like_C"/>
</dbReference>
<evidence type="ECO:0000256" key="1">
    <source>
        <dbReference type="ARBA" id="ARBA00000085"/>
    </source>
</evidence>
<dbReference type="InterPro" id="IPR005467">
    <property type="entry name" value="His_kinase_dom"/>
</dbReference>
<keyword evidence="11" id="KW-0472">Membrane</keyword>
<dbReference type="SMART" id="SM00387">
    <property type="entry name" value="HATPase_c"/>
    <property type="match status" value="1"/>
</dbReference>
<sequence length="466" mass="49848">MNGEPGSAQNTDRVESMSETKTAPIATLPDQSDISASIFPPADHTANWKNMTLLVQLRWIAVIGQIVTITVVHSAMKITLPIVAMGVVLCALVVLNLASILWLRRRRSVTAAALFIALVLDVAALTVQLYLSGGATNPFIFLYLLQVTLGAVLLDARLTSAIVAIASVSFAGLIIFYRPLLLPGHAPDELFRLHIFGMLLCFILDAALLVVFIAQISRNLRERDANLAALKQHAAEEDHIVRMGLLASGAAHELGTPLSSLSVILGDWRRMPALSRDPSMLQEIDEMQAEVQRCKAIVTGILLSAGEARGESPKITTVNTFLDELVSEWRAARSGARLSYGNAFGLDIAIVSDSALKQVIYNILDNAFDASPNWIGFMAERDGDTLVLRISDAGPGFAAEMLAQFGKPYQSSKGRLGGGLGLFLVVNAVRKLGGVVSARNLPQGGAAVTMSLPLASLAIGARSHVR</sequence>
<dbReference type="EMBL" id="JAUSZT010000002">
    <property type="protein sequence ID" value="MDQ0995696.1"/>
    <property type="molecule type" value="Genomic_DNA"/>
</dbReference>
<dbReference type="Gene3D" id="3.30.565.10">
    <property type="entry name" value="Histidine kinase-like ATPase, C-terminal domain"/>
    <property type="match status" value="1"/>
</dbReference>
<evidence type="ECO:0000256" key="8">
    <source>
        <dbReference type="ARBA" id="ARBA00022777"/>
    </source>
</evidence>
<gene>
    <name evidence="13" type="ORF">QFZ34_000873</name>
</gene>
<evidence type="ECO:0000256" key="3">
    <source>
        <dbReference type="ARBA" id="ARBA00012438"/>
    </source>
</evidence>
<dbReference type="InterPro" id="IPR036890">
    <property type="entry name" value="HATPase_C_sf"/>
</dbReference>
<feature type="transmembrane region" description="Helical" evidence="11">
    <location>
        <begin position="110"/>
        <end position="131"/>
    </location>
</feature>
<dbReference type="EC" id="2.7.13.3" evidence="3"/>
<dbReference type="SUPFAM" id="SSF55874">
    <property type="entry name" value="ATPase domain of HSP90 chaperone/DNA topoisomerase II/histidine kinase"/>
    <property type="match status" value="1"/>
</dbReference>
<dbReference type="SUPFAM" id="SSF47384">
    <property type="entry name" value="Homodimeric domain of signal transducing histidine kinase"/>
    <property type="match status" value="1"/>
</dbReference>
<evidence type="ECO:0000256" key="5">
    <source>
        <dbReference type="ARBA" id="ARBA00022553"/>
    </source>
</evidence>
<dbReference type="CDD" id="cd00082">
    <property type="entry name" value="HisKA"/>
    <property type="match status" value="1"/>
</dbReference>
<keyword evidence="6 13" id="KW-0808">Transferase</keyword>
<evidence type="ECO:0000256" key="6">
    <source>
        <dbReference type="ARBA" id="ARBA00022679"/>
    </source>
</evidence>
<evidence type="ECO:0000256" key="9">
    <source>
        <dbReference type="ARBA" id="ARBA00022840"/>
    </source>
</evidence>
<protein>
    <recommendedName>
        <fullName evidence="3">histidine kinase</fullName>
        <ecNumber evidence="3">2.7.13.3</ecNumber>
    </recommendedName>
</protein>
<keyword evidence="7" id="KW-0547">Nucleotide-binding</keyword>
<evidence type="ECO:0000256" key="4">
    <source>
        <dbReference type="ARBA" id="ARBA00022475"/>
    </source>
</evidence>
<dbReference type="GO" id="GO:0004673">
    <property type="term" value="F:protein histidine kinase activity"/>
    <property type="evidence" value="ECO:0007669"/>
    <property type="project" value="UniProtKB-EC"/>
</dbReference>
<dbReference type="InterPro" id="IPR036097">
    <property type="entry name" value="HisK_dim/P_sf"/>
</dbReference>
<organism evidence="13 14">
    <name type="scientific">Phyllobacterium ifriqiyense</name>
    <dbReference type="NCBI Taxonomy" id="314238"/>
    <lineage>
        <taxon>Bacteria</taxon>
        <taxon>Pseudomonadati</taxon>
        <taxon>Pseudomonadota</taxon>
        <taxon>Alphaproteobacteria</taxon>
        <taxon>Hyphomicrobiales</taxon>
        <taxon>Phyllobacteriaceae</taxon>
        <taxon>Phyllobacterium</taxon>
    </lineage>
</organism>
<keyword evidence="14" id="KW-1185">Reference proteome</keyword>
<keyword evidence="9" id="KW-0067">ATP-binding</keyword>
<evidence type="ECO:0000256" key="11">
    <source>
        <dbReference type="SAM" id="Phobius"/>
    </source>
</evidence>
<keyword evidence="11" id="KW-1133">Transmembrane helix</keyword>
<evidence type="ECO:0000313" key="14">
    <source>
        <dbReference type="Proteomes" id="UP001237780"/>
    </source>
</evidence>
<comment type="subcellular location">
    <subcellularLocation>
        <location evidence="2">Cell membrane</location>
        <topology evidence="2">Multi-pass membrane protein</topology>
    </subcellularLocation>
</comment>
<keyword evidence="5" id="KW-0597">Phosphoprotein</keyword>
<comment type="caution">
    <text evidence="13">The sequence shown here is derived from an EMBL/GenBank/DDBJ whole genome shotgun (WGS) entry which is preliminary data.</text>
</comment>
<evidence type="ECO:0000259" key="12">
    <source>
        <dbReference type="PROSITE" id="PS50109"/>
    </source>
</evidence>
<dbReference type="PRINTS" id="PR00344">
    <property type="entry name" value="BCTRLSENSOR"/>
</dbReference>
<feature type="region of interest" description="Disordered" evidence="10">
    <location>
        <begin position="1"/>
        <end position="20"/>
    </location>
</feature>
<evidence type="ECO:0000256" key="2">
    <source>
        <dbReference type="ARBA" id="ARBA00004651"/>
    </source>
</evidence>
<proteinExistence type="predicted"/>
<evidence type="ECO:0000256" key="7">
    <source>
        <dbReference type="ARBA" id="ARBA00022741"/>
    </source>
</evidence>